<dbReference type="GO" id="GO:0016020">
    <property type="term" value="C:membrane"/>
    <property type="evidence" value="ECO:0007669"/>
    <property type="project" value="InterPro"/>
</dbReference>
<protein>
    <submittedName>
        <fullName evidence="6">Transporter substrate-binding domain-containing protein</fullName>
    </submittedName>
</protein>
<dbReference type="SMART" id="SM00079">
    <property type="entry name" value="PBPe"/>
    <property type="match status" value="1"/>
</dbReference>
<comment type="caution">
    <text evidence="6">The sequence shown here is derived from an EMBL/GenBank/DDBJ whole genome shotgun (WGS) entry which is preliminary data.</text>
</comment>
<dbReference type="SMART" id="SM00062">
    <property type="entry name" value="PBPb"/>
    <property type="match status" value="1"/>
</dbReference>
<sequence length="305" mass="32338">MKKFTKFLAAGLALTLVFGLTACGGGSDATPTPSAEKTPEVVATPEAGSDAEATPEATSEGKTNQVDEIKAAGKLVMGTEAGFPPFEFLVLKDGKEEIKGLDVSIMQAVADKLGVELEIQNLDFDALIPEMQSGKVDVIAAGFSIDEERAKVVDFSDPYAEVTQKVVIRKEDLETYTSIDSLKGKQVGGQKGSVQEDVVTDVMPESELLALGKVGGLVLELKTGRIEALVLESVIAESYVKANPELAIAEIELPTPVEEYAVAVPKNSDLLDVVNEVLAELKESGELDQMNVEASALFDSTQSDE</sequence>
<feature type="domain" description="Ionotropic glutamate receptor C-terminal" evidence="5">
    <location>
        <begin position="74"/>
        <end position="291"/>
    </location>
</feature>
<feature type="chain" id="PRO_5039634156" evidence="3">
    <location>
        <begin position="23"/>
        <end position="305"/>
    </location>
</feature>
<keyword evidence="7" id="KW-1185">Reference proteome</keyword>
<dbReference type="InterPro" id="IPR001638">
    <property type="entry name" value="Solute-binding_3/MltF_N"/>
</dbReference>
<feature type="signal peptide" evidence="3">
    <location>
        <begin position="1"/>
        <end position="22"/>
    </location>
</feature>
<gene>
    <name evidence="6" type="ORF">H8696_05260</name>
</gene>
<dbReference type="PANTHER" id="PTHR35936:SF17">
    <property type="entry name" value="ARGININE-BINDING EXTRACELLULAR PROTEIN ARTP"/>
    <property type="match status" value="1"/>
</dbReference>
<dbReference type="GO" id="GO:0015276">
    <property type="term" value="F:ligand-gated monoatomic ion channel activity"/>
    <property type="evidence" value="ECO:0007669"/>
    <property type="project" value="InterPro"/>
</dbReference>
<accession>A0A926D6G4</accession>
<organism evidence="6 7">
    <name type="scientific">Gehongia tenuis</name>
    <dbReference type="NCBI Taxonomy" id="2763655"/>
    <lineage>
        <taxon>Bacteria</taxon>
        <taxon>Bacillati</taxon>
        <taxon>Bacillota</taxon>
        <taxon>Clostridia</taxon>
        <taxon>Christensenellales</taxon>
        <taxon>Christensenellaceae</taxon>
        <taxon>Gehongia</taxon>
    </lineage>
</organism>
<evidence type="ECO:0000259" key="5">
    <source>
        <dbReference type="SMART" id="SM00079"/>
    </source>
</evidence>
<evidence type="ECO:0000313" key="7">
    <source>
        <dbReference type="Proteomes" id="UP000623172"/>
    </source>
</evidence>
<name>A0A926D6G4_9FIRM</name>
<dbReference type="EMBL" id="JACRSR010000001">
    <property type="protein sequence ID" value="MBC8531255.1"/>
    <property type="molecule type" value="Genomic_DNA"/>
</dbReference>
<dbReference type="Proteomes" id="UP000623172">
    <property type="component" value="Unassembled WGS sequence"/>
</dbReference>
<keyword evidence="1 3" id="KW-0732">Signal</keyword>
<evidence type="ECO:0000256" key="2">
    <source>
        <dbReference type="SAM" id="MobiDB-lite"/>
    </source>
</evidence>
<dbReference type="Gene3D" id="3.40.190.10">
    <property type="entry name" value="Periplasmic binding protein-like II"/>
    <property type="match status" value="2"/>
</dbReference>
<dbReference type="SUPFAM" id="SSF53850">
    <property type="entry name" value="Periplasmic binding protein-like II"/>
    <property type="match status" value="1"/>
</dbReference>
<evidence type="ECO:0000313" key="6">
    <source>
        <dbReference type="EMBL" id="MBC8531255.1"/>
    </source>
</evidence>
<evidence type="ECO:0000256" key="3">
    <source>
        <dbReference type="SAM" id="SignalP"/>
    </source>
</evidence>
<feature type="region of interest" description="Disordered" evidence="2">
    <location>
        <begin position="27"/>
        <end position="65"/>
    </location>
</feature>
<proteinExistence type="predicted"/>
<dbReference type="PANTHER" id="PTHR35936">
    <property type="entry name" value="MEMBRANE-BOUND LYTIC MUREIN TRANSGLYCOSYLASE F"/>
    <property type="match status" value="1"/>
</dbReference>
<evidence type="ECO:0000259" key="4">
    <source>
        <dbReference type="SMART" id="SM00062"/>
    </source>
</evidence>
<dbReference type="RefSeq" id="WP_249315520.1">
    <property type="nucleotide sequence ID" value="NZ_JACRSR010000001.1"/>
</dbReference>
<dbReference type="Pfam" id="PF00497">
    <property type="entry name" value="SBP_bac_3"/>
    <property type="match status" value="1"/>
</dbReference>
<feature type="domain" description="Solute-binding protein family 3/N-terminal" evidence="4">
    <location>
        <begin position="74"/>
        <end position="305"/>
    </location>
</feature>
<dbReference type="InterPro" id="IPR001320">
    <property type="entry name" value="Iontro_rcpt_C"/>
</dbReference>
<dbReference type="PROSITE" id="PS51257">
    <property type="entry name" value="PROKAR_LIPOPROTEIN"/>
    <property type="match status" value="1"/>
</dbReference>
<reference evidence="6" key="1">
    <citation type="submission" date="2020-08" db="EMBL/GenBank/DDBJ databases">
        <title>Genome public.</title>
        <authorList>
            <person name="Liu C."/>
            <person name="Sun Q."/>
        </authorList>
    </citation>
    <scope>NUCLEOTIDE SEQUENCE</scope>
    <source>
        <strain evidence="6">NSJ-53</strain>
    </source>
</reference>
<evidence type="ECO:0000256" key="1">
    <source>
        <dbReference type="ARBA" id="ARBA00022729"/>
    </source>
</evidence>
<dbReference type="AlphaFoldDB" id="A0A926D6G4"/>